<feature type="region of interest" description="Disordered" evidence="1">
    <location>
        <begin position="446"/>
        <end position="472"/>
    </location>
</feature>
<dbReference type="Proteomes" id="UP000092461">
    <property type="component" value="Unassembled WGS sequence"/>
</dbReference>
<feature type="region of interest" description="Disordered" evidence="1">
    <location>
        <begin position="54"/>
        <end position="92"/>
    </location>
</feature>
<sequence>MFPIDKAKMPGDAREKNYQSTTWSLNPQAYQNVSNDMVDWAALAQQWIQMKETCPSEDMPAAPPPPPLSGSDFEEQGEAPMEVVEKDEEPPVPPMLSVPQGGNQWNPTWNSFRPQNQWRPGWSSWPNPSMVAPPAPSLMRATTAILPGDFRTPPPAVVQQLVAAPAAAWPRARFPAAAILAPTLPEPKVECHVSSAPKSDVNFIQADTTTTIDAAKRKNLPAWIREGLEKMERAKQRQAEKEREEQERREEIEKRRQVEEATLKELERMKKEEEEEGAKLPVKSKFESDTDSETDGEISDRRPRRGNDSSRSRSPEVKKAEVVKKTMEEVMLDVRKTLTEILLEVTNEEILDVAKETVARAQKKTGPKVIVGQSSNITTSNLPASLGLAIYGSSDSEGDETDNDENTQGSGKNEDSDGRDSADSDLELQEKIKRQVNAFKKTSREIEEQLAEEDEREERRRLEREEREQRPL</sequence>
<dbReference type="AlphaFoldDB" id="A0A1B0GJD9"/>
<dbReference type="EMBL" id="AJWK01020208">
    <property type="status" value="NOT_ANNOTATED_CDS"/>
    <property type="molecule type" value="Genomic_DNA"/>
</dbReference>
<reference evidence="2" key="1">
    <citation type="submission" date="2020-05" db="UniProtKB">
        <authorList>
            <consortium name="EnsemblMetazoa"/>
        </authorList>
    </citation>
    <scope>IDENTIFICATION</scope>
    <source>
        <strain evidence="2">Jacobina</strain>
    </source>
</reference>
<feature type="compositionally biased region" description="Basic and acidic residues" evidence="1">
    <location>
        <begin position="234"/>
        <end position="272"/>
    </location>
</feature>
<proteinExistence type="predicted"/>
<feature type="region of interest" description="Disordered" evidence="1">
    <location>
        <begin position="361"/>
        <end position="431"/>
    </location>
</feature>
<evidence type="ECO:0000256" key="1">
    <source>
        <dbReference type="SAM" id="MobiDB-lite"/>
    </source>
</evidence>
<feature type="compositionally biased region" description="Polar residues" evidence="1">
    <location>
        <begin position="372"/>
        <end position="383"/>
    </location>
</feature>
<feature type="compositionally biased region" description="Basic and acidic residues" evidence="1">
    <location>
        <begin position="412"/>
        <end position="431"/>
    </location>
</feature>
<feature type="region of interest" description="Disordered" evidence="1">
    <location>
        <begin position="234"/>
        <end position="325"/>
    </location>
</feature>
<keyword evidence="3" id="KW-1185">Reference proteome</keyword>
<dbReference type="InterPro" id="IPR031937">
    <property type="entry name" value="PNISR"/>
</dbReference>
<feature type="compositionally biased region" description="Basic and acidic residues" evidence="1">
    <location>
        <begin position="457"/>
        <end position="472"/>
    </location>
</feature>
<dbReference type="EMBL" id="AJWK01020207">
    <property type="status" value="NOT_ANNOTATED_CDS"/>
    <property type="molecule type" value="Genomic_DNA"/>
</dbReference>
<dbReference type="VEuPathDB" id="VectorBase:LLONM1_001881"/>
<name>A0A1B0GJD9_LUTLO</name>
<evidence type="ECO:0000313" key="2">
    <source>
        <dbReference type="EnsemblMetazoa" id="LLOJ006248-PA"/>
    </source>
</evidence>
<organism evidence="2 3">
    <name type="scientific">Lutzomyia longipalpis</name>
    <name type="common">Sand fly</name>
    <dbReference type="NCBI Taxonomy" id="7200"/>
    <lineage>
        <taxon>Eukaryota</taxon>
        <taxon>Metazoa</taxon>
        <taxon>Ecdysozoa</taxon>
        <taxon>Arthropoda</taxon>
        <taxon>Hexapoda</taxon>
        <taxon>Insecta</taxon>
        <taxon>Pterygota</taxon>
        <taxon>Neoptera</taxon>
        <taxon>Endopterygota</taxon>
        <taxon>Diptera</taxon>
        <taxon>Nematocera</taxon>
        <taxon>Psychodoidea</taxon>
        <taxon>Psychodidae</taxon>
        <taxon>Lutzomyia</taxon>
        <taxon>Lutzomyia</taxon>
    </lineage>
</organism>
<evidence type="ECO:0000313" key="3">
    <source>
        <dbReference type="Proteomes" id="UP000092461"/>
    </source>
</evidence>
<dbReference type="VEuPathDB" id="VectorBase:LLOJ006248"/>
<dbReference type="EnsemblMetazoa" id="LLOJ006248-RA">
    <property type="protein sequence ID" value="LLOJ006248-PA"/>
    <property type="gene ID" value="LLOJ006248"/>
</dbReference>
<dbReference type="PANTHER" id="PTHR31518">
    <property type="entry name" value="ARGININE/SERINE-RICH PROTEIN PNISR"/>
    <property type="match status" value="1"/>
</dbReference>
<dbReference type="Pfam" id="PF15996">
    <property type="entry name" value="PNISR"/>
    <property type="match status" value="1"/>
</dbReference>
<feature type="compositionally biased region" description="Basic and acidic residues" evidence="1">
    <location>
        <begin position="298"/>
        <end position="325"/>
    </location>
</feature>
<accession>A0A1B0GJD9</accession>
<protein>
    <submittedName>
        <fullName evidence="2">Uncharacterized protein</fullName>
    </submittedName>
</protein>
<feature type="compositionally biased region" description="Acidic residues" evidence="1">
    <location>
        <begin position="396"/>
        <end position="405"/>
    </location>
</feature>